<evidence type="ECO:0000313" key="4">
    <source>
        <dbReference type="EMBL" id="MCF5548645.1"/>
    </source>
</evidence>
<comment type="caution">
    <text evidence="4">The sequence shown here is derived from an EMBL/GenBank/DDBJ whole genome shotgun (WGS) entry which is preliminary data.</text>
</comment>
<sequence length="311" mass="35401">NGQTASYRYDPFGRRISKTVNNITTEFFWQGDKLVAEHHADRHRSYLYEPDSFRPLALLEGFGPQDTKPFHYQLDHLGTPQELTNPEGEIVWSAHYRAYGEIARLDVRKIDNPLRFQGQYFDAESGLHYNRHRYYNPDIGRYLTPDPVKLAGGINTYQYVPNPTGWVDPLGLSTCPGSGGCKSTHNADSPTTHTKVEDGEPSIPTPSSIQDKTVRVRHYTSRTGSKGIEKDGVIVAQDNNRVYLEPAKNKVLSPIAAQDKYQINKSKGRDYIEMDVPESTLEWIKNPRYNTMELTIKGNIILSNPTFVRRK</sequence>
<protein>
    <submittedName>
        <fullName evidence="4">Type IV secretion protein Rhs</fullName>
    </submittedName>
</protein>
<feature type="domain" description="RHS protein conserved region" evidence="2">
    <location>
        <begin position="70"/>
        <end position="104"/>
    </location>
</feature>
<reference evidence="4 5" key="1">
    <citation type="submission" date="2019-11" db="EMBL/GenBank/DDBJ databases">
        <title>Epiphytic Pseudomonas syringae from cherry orchards.</title>
        <authorList>
            <person name="Hulin M.T."/>
        </authorList>
    </citation>
    <scope>NUCLEOTIDE SEQUENCE [LARGE SCALE GENOMIC DNA]</scope>
    <source>
        <strain evidence="4 5">PA-3-2A</strain>
    </source>
</reference>
<dbReference type="InterPro" id="IPR022385">
    <property type="entry name" value="Rhs_assc_core"/>
</dbReference>
<feature type="non-terminal residue" evidence="4">
    <location>
        <position position="1"/>
    </location>
</feature>
<gene>
    <name evidence="4" type="ORF">GIV68_28285</name>
</gene>
<dbReference type="PRINTS" id="PR00394">
    <property type="entry name" value="RHSPROTEIN"/>
</dbReference>
<dbReference type="PANTHER" id="PTHR32305:SF15">
    <property type="entry name" value="PROTEIN RHSA-RELATED"/>
    <property type="match status" value="1"/>
</dbReference>
<dbReference type="Pfam" id="PF15633">
    <property type="entry name" value="Tox-ART-HYD1"/>
    <property type="match status" value="1"/>
</dbReference>
<evidence type="ECO:0000259" key="3">
    <source>
        <dbReference type="Pfam" id="PF15633"/>
    </source>
</evidence>
<dbReference type="NCBIfam" id="TIGR03696">
    <property type="entry name" value="Rhs_assc_core"/>
    <property type="match status" value="1"/>
</dbReference>
<evidence type="ECO:0000313" key="5">
    <source>
        <dbReference type="Proteomes" id="UP000814158"/>
    </source>
</evidence>
<proteinExistence type="predicted"/>
<dbReference type="InterPro" id="IPR028920">
    <property type="entry name" value="Tox-ART-HYD1_dom"/>
</dbReference>
<name>A0ABS9GSX6_9PSED</name>
<keyword evidence="5" id="KW-1185">Reference proteome</keyword>
<organism evidence="4 5">
    <name type="scientific">Pseudomonas salomonii</name>
    <dbReference type="NCBI Taxonomy" id="191391"/>
    <lineage>
        <taxon>Bacteria</taxon>
        <taxon>Pseudomonadati</taxon>
        <taxon>Pseudomonadota</taxon>
        <taxon>Gammaproteobacteria</taxon>
        <taxon>Pseudomonadales</taxon>
        <taxon>Pseudomonadaceae</taxon>
        <taxon>Pseudomonas</taxon>
    </lineage>
</organism>
<feature type="compositionally biased region" description="Polar residues" evidence="1">
    <location>
        <begin position="181"/>
        <end position="193"/>
    </location>
</feature>
<dbReference type="PANTHER" id="PTHR32305">
    <property type="match status" value="1"/>
</dbReference>
<dbReference type="Gene3D" id="2.180.10.10">
    <property type="entry name" value="RHS repeat-associated core"/>
    <property type="match status" value="1"/>
</dbReference>
<accession>A0ABS9GSX6</accession>
<dbReference type="EMBL" id="WKAT01000119">
    <property type="protein sequence ID" value="MCF5548645.1"/>
    <property type="molecule type" value="Genomic_DNA"/>
</dbReference>
<dbReference type="InterPro" id="IPR050708">
    <property type="entry name" value="T6SS_VgrG/RHS"/>
</dbReference>
<feature type="region of interest" description="Disordered" evidence="1">
    <location>
        <begin position="178"/>
        <end position="204"/>
    </location>
</feature>
<evidence type="ECO:0000256" key="1">
    <source>
        <dbReference type="SAM" id="MobiDB-lite"/>
    </source>
</evidence>
<dbReference type="Pfam" id="PF03527">
    <property type="entry name" value="RHS"/>
    <property type="match status" value="1"/>
</dbReference>
<dbReference type="InterPro" id="IPR001826">
    <property type="entry name" value="RHS"/>
</dbReference>
<dbReference type="Proteomes" id="UP000814158">
    <property type="component" value="Unassembled WGS sequence"/>
</dbReference>
<evidence type="ECO:0000259" key="2">
    <source>
        <dbReference type="Pfam" id="PF03527"/>
    </source>
</evidence>
<feature type="domain" description="Tox-ART-HYD1" evidence="3">
    <location>
        <begin position="216"/>
        <end position="303"/>
    </location>
</feature>
<dbReference type="RefSeq" id="WP_236375044.1">
    <property type="nucleotide sequence ID" value="NZ_WKAT01000119.1"/>
</dbReference>